<protein>
    <submittedName>
        <fullName evidence="2">Uncharacterized protein</fullName>
    </submittedName>
</protein>
<feature type="transmembrane region" description="Helical" evidence="1">
    <location>
        <begin position="89"/>
        <end position="109"/>
    </location>
</feature>
<evidence type="ECO:0000313" key="2">
    <source>
        <dbReference type="EMBL" id="KKW05282.1"/>
    </source>
</evidence>
<keyword evidence="1" id="KW-1133">Transmembrane helix</keyword>
<keyword evidence="1" id="KW-0472">Membrane</keyword>
<feature type="transmembrane region" description="Helical" evidence="1">
    <location>
        <begin position="6"/>
        <end position="27"/>
    </location>
</feature>
<reference evidence="2 3" key="1">
    <citation type="journal article" date="2015" name="Nature">
        <title>rRNA introns, odd ribosomes, and small enigmatic genomes across a large radiation of phyla.</title>
        <authorList>
            <person name="Brown C.T."/>
            <person name="Hug L.A."/>
            <person name="Thomas B.C."/>
            <person name="Sharon I."/>
            <person name="Castelle C.J."/>
            <person name="Singh A."/>
            <person name="Wilkins M.J."/>
            <person name="Williams K.H."/>
            <person name="Banfield J.F."/>
        </authorList>
    </citation>
    <scope>NUCLEOTIDE SEQUENCE [LARGE SCALE GENOMIC DNA]</scope>
</reference>
<dbReference type="EMBL" id="LCPW01000025">
    <property type="protein sequence ID" value="KKW05282.1"/>
    <property type="molecule type" value="Genomic_DNA"/>
</dbReference>
<accession>A0A0G1XRR3</accession>
<organism evidence="2 3">
    <name type="scientific">candidate division CPR1 bacterium GW2011_GWC1_49_13</name>
    <dbReference type="NCBI Taxonomy" id="1618342"/>
    <lineage>
        <taxon>Bacteria</taxon>
        <taxon>candidate division CPR1</taxon>
    </lineage>
</organism>
<dbReference type="STRING" id="1618342.UY40_C0025G0006"/>
<dbReference type="Proteomes" id="UP000034119">
    <property type="component" value="Unassembled WGS sequence"/>
</dbReference>
<keyword evidence="1" id="KW-0812">Transmembrane</keyword>
<comment type="caution">
    <text evidence="2">The sequence shown here is derived from an EMBL/GenBank/DDBJ whole genome shotgun (WGS) entry which is preliminary data.</text>
</comment>
<gene>
    <name evidence="2" type="ORF">UY40_C0025G0006</name>
</gene>
<dbReference type="AlphaFoldDB" id="A0A0G1XRR3"/>
<feature type="transmembrane region" description="Helical" evidence="1">
    <location>
        <begin position="130"/>
        <end position="153"/>
    </location>
</feature>
<name>A0A0G1XRR3_9BACT</name>
<proteinExistence type="predicted"/>
<sequence length="159" mass="17998">MVQTEFVYFFPVGFLFFVLLFVAVFFYRYRLDEIPGISFSQAFAVFLLCRVADSGSFLWSQKMQGWDAVGLVETNPLHWFLGNFLTPDFTFWAVSASGILFVILFLLFARSILIRNGNSTNAVDRFTYMALATYSSMSLFGAATNISFGILGFNSPFLI</sequence>
<evidence type="ECO:0000313" key="3">
    <source>
        <dbReference type="Proteomes" id="UP000034119"/>
    </source>
</evidence>
<evidence type="ECO:0000256" key="1">
    <source>
        <dbReference type="SAM" id="Phobius"/>
    </source>
</evidence>